<dbReference type="OrthoDB" id="9808367at2"/>
<gene>
    <name evidence="4" type="ORF">DV711_14370</name>
</gene>
<evidence type="ECO:0000259" key="3">
    <source>
        <dbReference type="Pfam" id="PF00850"/>
    </source>
</evidence>
<evidence type="ECO:0000313" key="5">
    <source>
        <dbReference type="Proteomes" id="UP000253769"/>
    </source>
</evidence>
<dbReference type="GO" id="GO:0040029">
    <property type="term" value="P:epigenetic regulation of gene expression"/>
    <property type="evidence" value="ECO:0007669"/>
    <property type="project" value="TreeGrafter"/>
</dbReference>
<comment type="similarity">
    <text evidence="1">Belongs to the histone deacetylase family.</text>
</comment>
<reference evidence="4 5" key="1">
    <citation type="submission" date="2018-07" db="EMBL/GenBank/DDBJ databases">
        <title>Motiliproteus coralliicola sp. nov., a bacterium isolated from Coral.</title>
        <authorList>
            <person name="Wang G."/>
        </authorList>
    </citation>
    <scope>NUCLEOTIDE SEQUENCE [LARGE SCALE GENOMIC DNA]</scope>
    <source>
        <strain evidence="4 5">C34</strain>
    </source>
</reference>
<dbReference type="EMBL" id="QQOH01000004">
    <property type="protein sequence ID" value="RDE19163.1"/>
    <property type="molecule type" value="Genomic_DNA"/>
</dbReference>
<dbReference type="AlphaFoldDB" id="A0A369WCX7"/>
<protein>
    <submittedName>
        <fullName evidence="4">Histone deacetylase</fullName>
    </submittedName>
</protein>
<organism evidence="4 5">
    <name type="scientific">Motiliproteus coralliicola</name>
    <dbReference type="NCBI Taxonomy" id="2283196"/>
    <lineage>
        <taxon>Bacteria</taxon>
        <taxon>Pseudomonadati</taxon>
        <taxon>Pseudomonadota</taxon>
        <taxon>Gammaproteobacteria</taxon>
        <taxon>Oceanospirillales</taxon>
        <taxon>Oceanospirillaceae</taxon>
        <taxon>Motiliproteus</taxon>
    </lineage>
</organism>
<dbReference type="Pfam" id="PF00850">
    <property type="entry name" value="Hist_deacetyl"/>
    <property type="match status" value="1"/>
</dbReference>
<name>A0A369WCX7_9GAMM</name>
<evidence type="ECO:0000256" key="1">
    <source>
        <dbReference type="ARBA" id="ARBA00005947"/>
    </source>
</evidence>
<sequence>MAKYRLLYEHLSRIGIATRYNTYISSPSPREWLQLAHEPAYIDRFVQGLMGAREQKHLGLIWSEQLVARTLTAVGGSVQTCRLALRFGLACHLAGGTHHAFSDHGNGFCVFNDMAVAARTLLEKDGLKRILILDCDVHQGDGTAHILADDPRVFTCSIHGKTNYPFEKQRSDLDVALVSGTDDTTYMAALNQTLEQLDQLGNFDLLIYDAGSDVHQDDRLGQMQLTDQGVKDRDIRVLDWAAKKSLPTACMIGGGYDHNHQRLAERHGLLFETADQFYRRQFCLDS</sequence>
<accession>A0A369WCX7</accession>
<dbReference type="InterPro" id="IPR023801">
    <property type="entry name" value="His_deacetylse_dom"/>
</dbReference>
<evidence type="ECO:0000256" key="2">
    <source>
        <dbReference type="ARBA" id="ARBA00022801"/>
    </source>
</evidence>
<dbReference type="PANTHER" id="PTHR10625">
    <property type="entry name" value="HISTONE DEACETYLASE HDAC1-RELATED"/>
    <property type="match status" value="1"/>
</dbReference>
<dbReference type="Gene3D" id="3.40.800.20">
    <property type="entry name" value="Histone deacetylase domain"/>
    <property type="match status" value="1"/>
</dbReference>
<evidence type="ECO:0000313" key="4">
    <source>
        <dbReference type="EMBL" id="RDE19163.1"/>
    </source>
</evidence>
<feature type="domain" description="Histone deacetylase" evidence="3">
    <location>
        <begin position="3"/>
        <end position="260"/>
    </location>
</feature>
<dbReference type="GO" id="GO:0004407">
    <property type="term" value="F:histone deacetylase activity"/>
    <property type="evidence" value="ECO:0007669"/>
    <property type="project" value="InterPro"/>
</dbReference>
<dbReference type="InterPro" id="IPR037138">
    <property type="entry name" value="His_deacetylse_dom_sf"/>
</dbReference>
<dbReference type="InterPro" id="IPR044150">
    <property type="entry name" value="HDAC_classIV"/>
</dbReference>
<dbReference type="Proteomes" id="UP000253769">
    <property type="component" value="Unassembled WGS sequence"/>
</dbReference>
<dbReference type="CDD" id="cd09993">
    <property type="entry name" value="HDAC_classIV"/>
    <property type="match status" value="1"/>
</dbReference>
<dbReference type="GO" id="GO:0016787">
    <property type="term" value="F:hydrolase activity"/>
    <property type="evidence" value="ECO:0007669"/>
    <property type="project" value="UniProtKB-KW"/>
</dbReference>
<dbReference type="InterPro" id="IPR023696">
    <property type="entry name" value="Ureohydrolase_dom_sf"/>
</dbReference>
<comment type="caution">
    <text evidence="4">The sequence shown here is derived from an EMBL/GenBank/DDBJ whole genome shotgun (WGS) entry which is preliminary data.</text>
</comment>
<dbReference type="PANTHER" id="PTHR10625:SF19">
    <property type="entry name" value="HISTONE DEACETYLASE 12"/>
    <property type="match status" value="1"/>
</dbReference>
<proteinExistence type="inferred from homology"/>
<dbReference type="SUPFAM" id="SSF52768">
    <property type="entry name" value="Arginase/deacetylase"/>
    <property type="match status" value="1"/>
</dbReference>
<keyword evidence="2" id="KW-0378">Hydrolase</keyword>
<dbReference type="InterPro" id="IPR000286">
    <property type="entry name" value="HDACs"/>
</dbReference>
<dbReference type="PRINTS" id="PR01270">
    <property type="entry name" value="HDASUPER"/>
</dbReference>
<keyword evidence="5" id="KW-1185">Reference proteome</keyword>